<dbReference type="GO" id="GO:0062129">
    <property type="term" value="C:chitin-based extracellular matrix"/>
    <property type="evidence" value="ECO:0007669"/>
    <property type="project" value="TreeGrafter"/>
</dbReference>
<dbReference type="AlphaFoldDB" id="E2BYN1"/>
<feature type="compositionally biased region" description="Basic and acidic residues" evidence="2">
    <location>
        <begin position="122"/>
        <end position="135"/>
    </location>
</feature>
<name>E2BYN1_HARSA</name>
<accession>E2BYN1</accession>
<dbReference type="InParanoid" id="E2BYN1"/>
<dbReference type="KEGG" id="hst:105188017"/>
<dbReference type="PANTHER" id="PTHR10380:SF196">
    <property type="entry name" value="CUTICULAR PROTEIN 72EA"/>
    <property type="match status" value="1"/>
</dbReference>
<dbReference type="PROSITE" id="PS51155">
    <property type="entry name" value="CHIT_BIND_RR_2"/>
    <property type="match status" value="1"/>
</dbReference>
<keyword evidence="1" id="KW-0193">Cuticle</keyword>
<proteinExistence type="predicted"/>
<keyword evidence="3" id="KW-0732">Signal</keyword>
<evidence type="ECO:0000256" key="2">
    <source>
        <dbReference type="SAM" id="MobiDB-lite"/>
    </source>
</evidence>
<dbReference type="STRING" id="610380.E2BYN1"/>
<keyword evidence="5" id="KW-1185">Reference proteome</keyword>
<sequence length="412" mass="44408">MQALIPVFAILSVTAAAQLTLLPYAYLADPLPVYQQLQDTRNGVHAYSYAGGPSAKEEVRGLDGVTRGSYSYVDAHGILQSVFYVADEGGFRVAATNLPTDGDLPRETGEVLLAKNAHLEEHARAAQEAKEERTGLRRKRSIEAAAEADRDNLAAEKPRSQEDPADQLEPAKAGSPKSSHEPSTPEKKTETVVAPVYGLLNPLLIPRFSGAATSHQSRVDVHSNIRLKAVQPVPAIGLLAEPVYETVILPGQVPLASSHQSRVQVHNSLHADLPAEKPTENPETAQPKTASQASPAAVKYQLEALPLVSVLHDYNENRIQLHKNLGLEGPNRKDAVKIDPAPLTIVTKKSLPVVSAISSQSDPTLEVNLPLVNDPIAFVAASYVRPILETPIAQSAQYRSQIHSSEKTEVTK</sequence>
<reference evidence="4 5" key="1">
    <citation type="journal article" date="2010" name="Science">
        <title>Genomic comparison of the ants Camponotus floridanus and Harpegnathos saltator.</title>
        <authorList>
            <person name="Bonasio R."/>
            <person name="Zhang G."/>
            <person name="Ye C."/>
            <person name="Mutti N.S."/>
            <person name="Fang X."/>
            <person name="Qin N."/>
            <person name="Donahue G."/>
            <person name="Yang P."/>
            <person name="Li Q."/>
            <person name="Li C."/>
            <person name="Zhang P."/>
            <person name="Huang Z."/>
            <person name="Berger S.L."/>
            <person name="Reinberg D."/>
            <person name="Wang J."/>
            <person name="Liebig J."/>
        </authorList>
    </citation>
    <scope>NUCLEOTIDE SEQUENCE [LARGE SCALE GENOMIC DNA]</scope>
    <source>
        <strain evidence="4 5">R22 G/1</strain>
    </source>
</reference>
<feature type="compositionally biased region" description="Basic and acidic residues" evidence="2">
    <location>
        <begin position="178"/>
        <end position="190"/>
    </location>
</feature>
<organism evidence="5">
    <name type="scientific">Harpegnathos saltator</name>
    <name type="common">Jerdon's jumping ant</name>
    <dbReference type="NCBI Taxonomy" id="610380"/>
    <lineage>
        <taxon>Eukaryota</taxon>
        <taxon>Metazoa</taxon>
        <taxon>Ecdysozoa</taxon>
        <taxon>Arthropoda</taxon>
        <taxon>Hexapoda</taxon>
        <taxon>Insecta</taxon>
        <taxon>Pterygota</taxon>
        <taxon>Neoptera</taxon>
        <taxon>Endopterygota</taxon>
        <taxon>Hymenoptera</taxon>
        <taxon>Apocrita</taxon>
        <taxon>Aculeata</taxon>
        <taxon>Formicoidea</taxon>
        <taxon>Formicidae</taxon>
        <taxon>Ponerinae</taxon>
        <taxon>Ponerini</taxon>
        <taxon>Harpegnathos</taxon>
    </lineage>
</organism>
<feature type="compositionally biased region" description="Polar residues" evidence="2">
    <location>
        <begin position="281"/>
        <end position="293"/>
    </location>
</feature>
<dbReference type="GO" id="GO:0008010">
    <property type="term" value="F:structural constituent of chitin-based larval cuticle"/>
    <property type="evidence" value="ECO:0007669"/>
    <property type="project" value="TreeGrafter"/>
</dbReference>
<evidence type="ECO:0000256" key="3">
    <source>
        <dbReference type="SAM" id="SignalP"/>
    </source>
</evidence>
<dbReference type="OMA" id="YHENRIE"/>
<dbReference type="EMBL" id="GL451499">
    <property type="protein sequence ID" value="EFN79185.1"/>
    <property type="molecule type" value="Genomic_DNA"/>
</dbReference>
<gene>
    <name evidence="4" type="ORF">EAI_10178</name>
</gene>
<evidence type="ECO:0000256" key="1">
    <source>
        <dbReference type="PROSITE-ProRule" id="PRU00497"/>
    </source>
</evidence>
<evidence type="ECO:0000313" key="5">
    <source>
        <dbReference type="Proteomes" id="UP000008237"/>
    </source>
</evidence>
<dbReference type="Proteomes" id="UP000008237">
    <property type="component" value="Unassembled WGS sequence"/>
</dbReference>
<feature type="chain" id="PRO_5003157897" evidence="3">
    <location>
        <begin position="18"/>
        <end position="412"/>
    </location>
</feature>
<feature type="compositionally biased region" description="Basic and acidic residues" evidence="2">
    <location>
        <begin position="147"/>
        <end position="162"/>
    </location>
</feature>
<feature type="region of interest" description="Disordered" evidence="2">
    <location>
        <begin position="122"/>
        <end position="191"/>
    </location>
</feature>
<dbReference type="OrthoDB" id="6515429at2759"/>
<feature type="signal peptide" evidence="3">
    <location>
        <begin position="1"/>
        <end position="17"/>
    </location>
</feature>
<dbReference type="InterPro" id="IPR000618">
    <property type="entry name" value="Insect_cuticle"/>
</dbReference>
<dbReference type="Pfam" id="PF00379">
    <property type="entry name" value="Chitin_bind_4"/>
    <property type="match status" value="1"/>
</dbReference>
<evidence type="ECO:0000313" key="4">
    <source>
        <dbReference type="EMBL" id="EFN79185.1"/>
    </source>
</evidence>
<protein>
    <submittedName>
        <fullName evidence="4">Cuticle protein 6</fullName>
    </submittedName>
</protein>
<dbReference type="InterPro" id="IPR050468">
    <property type="entry name" value="Cuticle_Struct_Prot"/>
</dbReference>
<feature type="region of interest" description="Disordered" evidence="2">
    <location>
        <begin position="273"/>
        <end position="293"/>
    </location>
</feature>
<dbReference type="PANTHER" id="PTHR10380">
    <property type="entry name" value="CUTICLE PROTEIN"/>
    <property type="match status" value="1"/>
</dbReference>